<proteinExistence type="predicted"/>
<feature type="region of interest" description="Disordered" evidence="1">
    <location>
        <begin position="42"/>
        <end position="67"/>
    </location>
</feature>
<keyword evidence="3" id="KW-1185">Reference proteome</keyword>
<evidence type="ECO:0000256" key="1">
    <source>
        <dbReference type="SAM" id="MobiDB-lite"/>
    </source>
</evidence>
<evidence type="ECO:0000313" key="2">
    <source>
        <dbReference type="EMBL" id="GLQ56583.1"/>
    </source>
</evidence>
<sequence>MMMVESEEPDTMTDTASETGLPELAISPENVCFIAIKAREYDAKDEPSETDPASNPADDRMYSVLEDHPDDPVRQEIAAAIAGLSEDEQIDLVALAWLGRGDGDITDWEDLRKAAAEARTGRTWRYLLGLPLLSDYLEEGLTAFGLSCSDMERRHL</sequence>
<name>A0ABQ5W9M4_9HYPH</name>
<gene>
    <name evidence="2" type="ORF">GCM10010862_38420</name>
</gene>
<reference evidence="3" key="1">
    <citation type="journal article" date="2019" name="Int. J. Syst. Evol. Microbiol.">
        <title>The Global Catalogue of Microorganisms (GCM) 10K type strain sequencing project: providing services to taxonomists for standard genome sequencing and annotation.</title>
        <authorList>
            <consortium name="The Broad Institute Genomics Platform"/>
            <consortium name="The Broad Institute Genome Sequencing Center for Infectious Disease"/>
            <person name="Wu L."/>
            <person name="Ma J."/>
        </authorList>
    </citation>
    <scope>NUCLEOTIDE SEQUENCE [LARGE SCALE GENOMIC DNA]</scope>
    <source>
        <strain evidence="3">NBRC 112416</strain>
    </source>
</reference>
<feature type="compositionally biased region" description="Acidic residues" evidence="1">
    <location>
        <begin position="1"/>
        <end position="11"/>
    </location>
</feature>
<dbReference type="InterPro" id="IPR022254">
    <property type="entry name" value="DUF3775"/>
</dbReference>
<comment type="caution">
    <text evidence="2">The sequence shown here is derived from an EMBL/GenBank/DDBJ whole genome shotgun (WGS) entry which is preliminary data.</text>
</comment>
<dbReference type="Pfam" id="PF12616">
    <property type="entry name" value="DUF3775"/>
    <property type="match status" value="1"/>
</dbReference>
<organism evidence="2 3">
    <name type="scientific">Devosia nitrariae</name>
    <dbReference type="NCBI Taxonomy" id="2071872"/>
    <lineage>
        <taxon>Bacteria</taxon>
        <taxon>Pseudomonadati</taxon>
        <taxon>Pseudomonadota</taxon>
        <taxon>Alphaproteobacteria</taxon>
        <taxon>Hyphomicrobiales</taxon>
        <taxon>Devosiaceae</taxon>
        <taxon>Devosia</taxon>
    </lineage>
</organism>
<protein>
    <recommendedName>
        <fullName evidence="4">DUF3775 domain-containing protein</fullName>
    </recommendedName>
</protein>
<accession>A0ABQ5W9M4</accession>
<dbReference type="Proteomes" id="UP001156691">
    <property type="component" value="Unassembled WGS sequence"/>
</dbReference>
<evidence type="ECO:0008006" key="4">
    <source>
        <dbReference type="Google" id="ProtNLM"/>
    </source>
</evidence>
<feature type="region of interest" description="Disordered" evidence="1">
    <location>
        <begin position="1"/>
        <end position="23"/>
    </location>
</feature>
<dbReference type="EMBL" id="BSNS01000020">
    <property type="protein sequence ID" value="GLQ56583.1"/>
    <property type="molecule type" value="Genomic_DNA"/>
</dbReference>
<evidence type="ECO:0000313" key="3">
    <source>
        <dbReference type="Proteomes" id="UP001156691"/>
    </source>
</evidence>
<feature type="compositionally biased region" description="Basic and acidic residues" evidence="1">
    <location>
        <begin position="57"/>
        <end position="67"/>
    </location>
</feature>